<keyword evidence="3" id="KW-0378">Hydrolase</keyword>
<reference evidence="3 4" key="1">
    <citation type="journal article" date="2012" name="J. Bacteriol.">
        <title>Genome sequence of cold-adapted Pseudomonas mandelii strain JR-1.</title>
        <authorList>
            <person name="Jang S.H."/>
            <person name="Kim J."/>
            <person name="Kim J."/>
            <person name="Hong S."/>
            <person name="Lee C."/>
        </authorList>
    </citation>
    <scope>NUCLEOTIDE SEQUENCE [LARGE SCALE GENOMIC DNA]</scope>
    <source>
        <strain evidence="3 4">JR-1</strain>
    </source>
</reference>
<dbReference type="PANTHER" id="PTHR22946:SF0">
    <property type="entry name" value="DIENELACTONE HYDROLASE DOMAIN-CONTAINING PROTEIN"/>
    <property type="match status" value="1"/>
</dbReference>
<dbReference type="InterPro" id="IPR029058">
    <property type="entry name" value="AB_hydrolase_fold"/>
</dbReference>
<protein>
    <submittedName>
        <fullName evidence="3">Dienelactone hydrolase</fullName>
    </submittedName>
</protein>
<organism evidence="3 4">
    <name type="scientific">Pseudomonas mandelii JR-1</name>
    <dbReference type="NCBI Taxonomy" id="1147786"/>
    <lineage>
        <taxon>Bacteria</taxon>
        <taxon>Pseudomonadati</taxon>
        <taxon>Pseudomonadota</taxon>
        <taxon>Gammaproteobacteria</taxon>
        <taxon>Pseudomonadales</taxon>
        <taxon>Pseudomonadaceae</taxon>
        <taxon>Pseudomonas</taxon>
    </lineage>
</organism>
<proteinExistence type="predicted"/>
<evidence type="ECO:0000259" key="2">
    <source>
        <dbReference type="Pfam" id="PF01738"/>
    </source>
</evidence>
<sequence length="269" mass="28753">MQEHPTMRVFLALVLLALSGLSHAEIKTQEIPYQSPDGTKLIGYYAYDDAIKGQRPGVVVVHEWWGLNDYTKRRARDLAGLGYSALAIDMYGDGKNTEHPKDAMAFMQAALKDSAASSARFQAGLDLLKKQPQTHPDKVAAIGYCFGGAVVLNAARQGVPLAGVVSFHGALATKTPATPGSVKAKILVEHGALDSMVTADNVAAFKAEMDKAGADYQFVSLEGAKHGFSNPDADRLGHGDHGGPDIGYSKAADEKSWADMQAFFKKIFG</sequence>
<accession>A0A024EHS9</accession>
<dbReference type="GO" id="GO:0016787">
    <property type="term" value="F:hydrolase activity"/>
    <property type="evidence" value="ECO:0007669"/>
    <property type="project" value="UniProtKB-KW"/>
</dbReference>
<evidence type="ECO:0000313" key="3">
    <source>
        <dbReference type="EMBL" id="AHZ72130.1"/>
    </source>
</evidence>
<dbReference type="SUPFAM" id="SSF53474">
    <property type="entry name" value="alpha/beta-Hydrolases"/>
    <property type="match status" value="1"/>
</dbReference>
<dbReference type="Pfam" id="PF01738">
    <property type="entry name" value="DLH"/>
    <property type="match status" value="1"/>
</dbReference>
<dbReference type="Proteomes" id="UP000026913">
    <property type="component" value="Chromosome"/>
</dbReference>
<dbReference type="EMBL" id="CP005960">
    <property type="protein sequence ID" value="AHZ72130.1"/>
    <property type="molecule type" value="Genomic_DNA"/>
</dbReference>
<feature type="domain" description="Dienelactone hydrolase" evidence="2">
    <location>
        <begin position="51"/>
        <end position="267"/>
    </location>
</feature>
<dbReference type="AlphaFoldDB" id="A0A024EHS9"/>
<evidence type="ECO:0000313" key="4">
    <source>
        <dbReference type="Proteomes" id="UP000026913"/>
    </source>
</evidence>
<dbReference type="InterPro" id="IPR050261">
    <property type="entry name" value="FrsA_esterase"/>
</dbReference>
<name>A0A024EHS9_9PSED</name>
<dbReference type="HOGENOM" id="CLU_054590_3_1_6"/>
<dbReference type="Gene3D" id="3.40.50.1820">
    <property type="entry name" value="alpha/beta hydrolase"/>
    <property type="match status" value="1"/>
</dbReference>
<feature type="chain" id="PRO_5001530914" evidence="1">
    <location>
        <begin position="25"/>
        <end position="269"/>
    </location>
</feature>
<dbReference type="PANTHER" id="PTHR22946">
    <property type="entry name" value="DIENELACTONE HYDROLASE DOMAIN-CONTAINING PROTEIN-RELATED"/>
    <property type="match status" value="1"/>
</dbReference>
<keyword evidence="1" id="KW-0732">Signal</keyword>
<feature type="signal peptide" evidence="1">
    <location>
        <begin position="1"/>
        <end position="24"/>
    </location>
</feature>
<dbReference type="InterPro" id="IPR002925">
    <property type="entry name" value="Dienelactn_hydro"/>
</dbReference>
<evidence type="ECO:0000256" key="1">
    <source>
        <dbReference type="SAM" id="SignalP"/>
    </source>
</evidence>
<gene>
    <name evidence="3" type="ORF">OU5_5051</name>
</gene>
<dbReference type="KEGG" id="pman:OU5_5051"/>